<organism evidence="1 2">
    <name type="scientific">Bacteroides thetaiotaomicron</name>
    <dbReference type="NCBI Taxonomy" id="818"/>
    <lineage>
        <taxon>Bacteria</taxon>
        <taxon>Pseudomonadati</taxon>
        <taxon>Bacteroidota</taxon>
        <taxon>Bacteroidia</taxon>
        <taxon>Bacteroidales</taxon>
        <taxon>Bacteroidaceae</taxon>
        <taxon>Bacteroides</taxon>
    </lineage>
</organism>
<name>A0A415LZP2_BACT4</name>
<gene>
    <name evidence="1" type="ORF">DW011_14075</name>
</gene>
<comment type="caution">
    <text evidence="1">The sequence shown here is derived from an EMBL/GenBank/DDBJ whole genome shotgun (WGS) entry which is preliminary data.</text>
</comment>
<keyword evidence="1" id="KW-0808">Transferase</keyword>
<dbReference type="AlphaFoldDB" id="A0A415LZP2"/>
<evidence type="ECO:0000313" key="2">
    <source>
        <dbReference type="Proteomes" id="UP000283616"/>
    </source>
</evidence>
<dbReference type="Gene3D" id="3.40.50.2000">
    <property type="entry name" value="Glycogen Phosphorylase B"/>
    <property type="match status" value="2"/>
</dbReference>
<reference evidence="1 2" key="1">
    <citation type="submission" date="2018-08" db="EMBL/GenBank/DDBJ databases">
        <title>A genome reference for cultivated species of the human gut microbiota.</title>
        <authorList>
            <person name="Zou Y."/>
            <person name="Xue W."/>
            <person name="Luo G."/>
        </authorList>
    </citation>
    <scope>NUCLEOTIDE SEQUENCE [LARGE SCALE GENOMIC DNA]</scope>
    <source>
        <strain evidence="1 2">AF37-12</strain>
    </source>
</reference>
<dbReference type="GO" id="GO:0016740">
    <property type="term" value="F:transferase activity"/>
    <property type="evidence" value="ECO:0007669"/>
    <property type="project" value="UniProtKB-KW"/>
</dbReference>
<dbReference type="Proteomes" id="UP000283616">
    <property type="component" value="Unassembled WGS sequence"/>
</dbReference>
<dbReference type="EMBL" id="QROV01000015">
    <property type="protein sequence ID" value="RHL57925.1"/>
    <property type="molecule type" value="Genomic_DNA"/>
</dbReference>
<proteinExistence type="predicted"/>
<protein>
    <submittedName>
        <fullName evidence="1">Glycosyltransferase family 1 protein</fullName>
    </submittedName>
</protein>
<evidence type="ECO:0000313" key="1">
    <source>
        <dbReference type="EMBL" id="RHL57925.1"/>
    </source>
</evidence>
<accession>A0A415LZP2</accession>
<sequence length="375" mass="43285">MKALFLIFHGFDEANGISKKIRYQVKALKDCGVDVRTCYYEVSSDGNRRWMADNEILTDFGSGISAKIRKRFDFSFIANYVSQEKIALVYIRSFHNANPFTIHMVKQLKHAGAKVVMEIPTYPYDQEYVTRFMKLELGVDRCFRHSLVKKMDGVITFSDAREIFGKQTIRISNGIDFDAVPVKQHINDTSSELHLIGVAEVHYWHGFDRIISGLAEYYQTLRDYKVYFHIVGALSGERERQKILPLIKQYQLEPYVILHGAHRGKTLDQLFEHADFAIGSLGRHRSGITNIKTLKNREYAARGLAFVYSETDSDFDNRPYVLKAPADESPIDIENLIAFYQHQQLLPDEIRSSIKETLSWQAQMQIVLNELLIKN</sequence>
<dbReference type="RefSeq" id="WP_118417669.1">
    <property type="nucleotide sequence ID" value="NZ_QROV01000015.1"/>
</dbReference>
<dbReference type="SUPFAM" id="SSF53756">
    <property type="entry name" value="UDP-Glycosyltransferase/glycogen phosphorylase"/>
    <property type="match status" value="1"/>
</dbReference>